<organism evidence="2 3">
    <name type="scientific">Clostridium acetobutylicum (strain ATCC 824 / DSM 792 / JCM 1419 / IAM 19013 / LMG 5710 / NBRC 13948 / NRRL B-527 / VKM B-1787 / 2291 / W)</name>
    <dbReference type="NCBI Taxonomy" id="272562"/>
    <lineage>
        <taxon>Bacteria</taxon>
        <taxon>Bacillati</taxon>
        <taxon>Bacillota</taxon>
        <taxon>Clostridia</taxon>
        <taxon>Eubacteriales</taxon>
        <taxon>Clostridiaceae</taxon>
        <taxon>Clostridium</taxon>
    </lineage>
</organism>
<accession>Q97MW8</accession>
<evidence type="ECO:0000313" key="2">
    <source>
        <dbReference type="EMBL" id="AAK78058.1"/>
    </source>
</evidence>
<feature type="domain" description="DUF2249" evidence="1">
    <location>
        <begin position="8"/>
        <end position="76"/>
    </location>
</feature>
<dbReference type="Pfam" id="PF10006">
    <property type="entry name" value="DUF2249"/>
    <property type="match status" value="1"/>
</dbReference>
<dbReference type="EMBL" id="AE001437">
    <property type="protein sequence ID" value="AAK78058.1"/>
    <property type="molecule type" value="Genomic_DNA"/>
</dbReference>
<dbReference type="HOGENOM" id="CLU_146484_3_0_9"/>
<proteinExistence type="predicted"/>
<dbReference type="PIR" id="G96908">
    <property type="entry name" value="G96908"/>
</dbReference>
<keyword evidence="3" id="KW-1185">Reference proteome</keyword>
<dbReference type="eggNOG" id="COG4309">
    <property type="taxonomic scope" value="Bacteria"/>
</dbReference>
<dbReference type="RefSeq" id="WP_010963400.1">
    <property type="nucleotide sequence ID" value="NC_003030.1"/>
</dbReference>
<sequence length="77" mass="9138">MSEFTASVDVRKYPPRDKHAVIFDTLGKLKSGEAMELINDHDPKPLYYELSAEHEEKFEWEYLQNGPELWRVSIKRK</sequence>
<dbReference type="Proteomes" id="UP000000814">
    <property type="component" value="Chromosome"/>
</dbReference>
<protein>
    <recommendedName>
        <fullName evidence="1">DUF2249 domain-containing protein</fullName>
    </recommendedName>
</protein>
<evidence type="ECO:0000259" key="1">
    <source>
        <dbReference type="Pfam" id="PF10006"/>
    </source>
</evidence>
<dbReference type="AlphaFoldDB" id="Q97MW8"/>
<gene>
    <name evidence="2" type="ordered locus">CA_C0072</name>
</gene>
<dbReference type="KEGG" id="cac:CA_C0072"/>
<dbReference type="STRING" id="272562.CA_C0072"/>
<dbReference type="PATRIC" id="fig|272562.8.peg.254"/>
<reference evidence="2 3" key="1">
    <citation type="journal article" date="2001" name="J. Bacteriol.">
        <title>Genome sequence and comparative analysis of the solvent-producing bacterium Clostridium acetobutylicum.</title>
        <authorList>
            <person name="Nolling J."/>
            <person name="Breton G."/>
            <person name="Omelchenko M.V."/>
            <person name="Makarova K.S."/>
            <person name="Zeng Q."/>
            <person name="Gibson R."/>
            <person name="Lee H.M."/>
            <person name="Dubois J."/>
            <person name="Qiu D."/>
            <person name="Hitti J."/>
            <person name="Wolf Y.I."/>
            <person name="Tatusov R.L."/>
            <person name="Sabathe F."/>
            <person name="Doucette-Stamm L."/>
            <person name="Soucaille P."/>
            <person name="Daly M.J."/>
            <person name="Bennett G.N."/>
            <person name="Koonin E.V."/>
            <person name="Smith D.R."/>
        </authorList>
    </citation>
    <scope>NUCLEOTIDE SEQUENCE [LARGE SCALE GENOMIC DNA]</scope>
    <source>
        <strain evidence="3">ATCC 824 / DSM 792 / JCM 1419 / LMG 5710 / VKM B-1787</strain>
    </source>
</reference>
<dbReference type="GeneID" id="44996554"/>
<dbReference type="InterPro" id="IPR018720">
    <property type="entry name" value="DUF2249"/>
</dbReference>
<dbReference type="OrthoDB" id="9798996at2"/>
<name>Q97MW8_CLOAB</name>
<evidence type="ECO:0000313" key="3">
    <source>
        <dbReference type="Proteomes" id="UP000000814"/>
    </source>
</evidence>